<evidence type="ECO:0008006" key="3">
    <source>
        <dbReference type="Google" id="ProtNLM"/>
    </source>
</evidence>
<name>A0A644XVY0_9ZZZZ</name>
<sequence length="90" mass="10762">MEVTYRFLVPEPVARKIAAYDKSVRKMLEKYIQKHLVDAEDPRVFGKALKYQHIGLWRYRVGDYRLLVEINDHQLVIIAVDFAHRSEIYK</sequence>
<dbReference type="EMBL" id="VSSQ01003366">
    <property type="protein sequence ID" value="MPM20370.1"/>
    <property type="molecule type" value="Genomic_DNA"/>
</dbReference>
<organism evidence="2">
    <name type="scientific">bioreactor metagenome</name>
    <dbReference type="NCBI Taxonomy" id="1076179"/>
    <lineage>
        <taxon>unclassified sequences</taxon>
        <taxon>metagenomes</taxon>
        <taxon>ecological metagenomes</taxon>
    </lineage>
</organism>
<accession>A0A644XVY0</accession>
<reference evidence="2" key="1">
    <citation type="submission" date="2019-08" db="EMBL/GenBank/DDBJ databases">
        <authorList>
            <person name="Kucharzyk K."/>
            <person name="Murdoch R.W."/>
            <person name="Higgins S."/>
            <person name="Loffler F."/>
        </authorList>
    </citation>
    <scope>NUCLEOTIDE SEQUENCE</scope>
</reference>
<keyword evidence="1" id="KW-1277">Toxin-antitoxin system</keyword>
<comment type="caution">
    <text evidence="2">The sequence shown here is derived from an EMBL/GenBank/DDBJ whole genome shotgun (WGS) entry which is preliminary data.</text>
</comment>
<evidence type="ECO:0000256" key="1">
    <source>
        <dbReference type="ARBA" id="ARBA00022649"/>
    </source>
</evidence>
<dbReference type="AlphaFoldDB" id="A0A644XVY0"/>
<dbReference type="InterPro" id="IPR035093">
    <property type="entry name" value="RelE/ParE_toxin_dom_sf"/>
</dbReference>
<dbReference type="SUPFAM" id="SSF143011">
    <property type="entry name" value="RelE-like"/>
    <property type="match status" value="1"/>
</dbReference>
<dbReference type="PANTHER" id="PTHR35601:SF1">
    <property type="entry name" value="TOXIN RELE"/>
    <property type="match status" value="1"/>
</dbReference>
<dbReference type="PANTHER" id="PTHR35601">
    <property type="entry name" value="TOXIN RELE"/>
    <property type="match status" value="1"/>
</dbReference>
<proteinExistence type="predicted"/>
<protein>
    <recommendedName>
        <fullName evidence="3">Toxin RelG</fullName>
    </recommendedName>
</protein>
<gene>
    <name evidence="2" type="ORF">SDC9_66799</name>
</gene>
<dbReference type="InterPro" id="IPR007712">
    <property type="entry name" value="RelE/ParE_toxin"/>
</dbReference>
<evidence type="ECO:0000313" key="2">
    <source>
        <dbReference type="EMBL" id="MPM20370.1"/>
    </source>
</evidence>
<dbReference type="Pfam" id="PF05016">
    <property type="entry name" value="ParE_toxin"/>
    <property type="match status" value="1"/>
</dbReference>
<dbReference type="Gene3D" id="3.30.2310.20">
    <property type="entry name" value="RelE-like"/>
    <property type="match status" value="1"/>
</dbReference>